<evidence type="ECO:0000259" key="7">
    <source>
        <dbReference type="PROSITE" id="PS50198"/>
    </source>
</evidence>
<dbReference type="InterPro" id="IPR046357">
    <property type="entry name" value="PPIase_dom_sf"/>
</dbReference>
<reference evidence="8" key="1">
    <citation type="submission" date="2021-04" db="EMBL/GenBank/DDBJ databases">
        <title>Draft genome sequence data of methanotrophic Methylovulum sp. strain S1L and Methylomonas sp. strain S2AM isolated from boreal lake water columns.</title>
        <authorList>
            <person name="Rissanen A.J."/>
            <person name="Mangayil R."/>
            <person name="Svenning M.M."/>
            <person name="Khanongnuch R."/>
        </authorList>
    </citation>
    <scope>NUCLEOTIDE SEQUENCE</scope>
    <source>
        <strain evidence="8">S2AM</strain>
    </source>
</reference>
<organism evidence="8 9">
    <name type="scientific">Methylomonas paludis</name>
    <dbReference type="NCBI Taxonomy" id="1173101"/>
    <lineage>
        <taxon>Bacteria</taxon>
        <taxon>Pseudomonadati</taxon>
        <taxon>Pseudomonadota</taxon>
        <taxon>Gammaproteobacteria</taxon>
        <taxon>Methylococcales</taxon>
        <taxon>Methylococcaceae</taxon>
        <taxon>Methylomonas</taxon>
    </lineage>
</organism>
<evidence type="ECO:0000313" key="8">
    <source>
        <dbReference type="EMBL" id="QWF71583.1"/>
    </source>
</evidence>
<protein>
    <recommendedName>
        <fullName evidence="3">peptidylprolyl isomerase</fullName>
        <ecNumber evidence="3">5.2.1.8</ecNumber>
    </recommendedName>
</protein>
<dbReference type="Proteomes" id="UP000676649">
    <property type="component" value="Chromosome"/>
</dbReference>
<evidence type="ECO:0000256" key="4">
    <source>
        <dbReference type="ARBA" id="ARBA00023110"/>
    </source>
</evidence>
<keyword evidence="4 5" id="KW-0697">Rotamase</keyword>
<evidence type="ECO:0000256" key="3">
    <source>
        <dbReference type="ARBA" id="ARBA00013194"/>
    </source>
</evidence>
<accession>A0A975RAQ3</accession>
<dbReference type="InterPro" id="IPR000297">
    <property type="entry name" value="PPIase_PpiC"/>
</dbReference>
<evidence type="ECO:0000256" key="1">
    <source>
        <dbReference type="ARBA" id="ARBA00000971"/>
    </source>
</evidence>
<feature type="domain" description="PpiC" evidence="7">
    <location>
        <begin position="144"/>
        <end position="234"/>
    </location>
</feature>
<dbReference type="SUPFAM" id="SSF109998">
    <property type="entry name" value="Triger factor/SurA peptide-binding domain-like"/>
    <property type="match status" value="1"/>
</dbReference>
<dbReference type="Gene3D" id="1.10.8.1040">
    <property type="match status" value="1"/>
</dbReference>
<evidence type="ECO:0000256" key="5">
    <source>
        <dbReference type="PROSITE-ProRule" id="PRU00278"/>
    </source>
</evidence>
<dbReference type="PROSITE" id="PS50198">
    <property type="entry name" value="PPIC_PPIASE_2"/>
    <property type="match status" value="1"/>
</dbReference>
<keyword evidence="9" id="KW-1185">Reference proteome</keyword>
<dbReference type="PANTHER" id="PTHR47245:SF2">
    <property type="entry name" value="PEPTIDYL-PROLYL CIS-TRANS ISOMERASE HP_0175-RELATED"/>
    <property type="match status" value="1"/>
</dbReference>
<name>A0A975RAQ3_9GAMM</name>
<dbReference type="EMBL" id="CP073754">
    <property type="protein sequence ID" value="QWF71583.1"/>
    <property type="molecule type" value="Genomic_DNA"/>
</dbReference>
<proteinExistence type="inferred from homology"/>
<keyword evidence="5 8" id="KW-0413">Isomerase</keyword>
<dbReference type="InterPro" id="IPR050245">
    <property type="entry name" value="PrsA_foldase"/>
</dbReference>
<dbReference type="RefSeq" id="WP_215583365.1">
    <property type="nucleotide sequence ID" value="NZ_CP073754.1"/>
</dbReference>
<dbReference type="KEGG" id="mpad:KEF85_03640"/>
<dbReference type="EC" id="5.2.1.8" evidence="3"/>
<feature type="compositionally biased region" description="Basic and acidic residues" evidence="6">
    <location>
        <begin position="283"/>
        <end position="292"/>
    </location>
</feature>
<evidence type="ECO:0000256" key="2">
    <source>
        <dbReference type="ARBA" id="ARBA00007656"/>
    </source>
</evidence>
<dbReference type="GO" id="GO:0003755">
    <property type="term" value="F:peptidyl-prolyl cis-trans isomerase activity"/>
    <property type="evidence" value="ECO:0007669"/>
    <property type="project" value="UniProtKB-KW"/>
</dbReference>
<comment type="similarity">
    <text evidence="2">Belongs to the PpiC/parvulin rotamase family.</text>
</comment>
<evidence type="ECO:0000256" key="6">
    <source>
        <dbReference type="SAM" id="MobiDB-lite"/>
    </source>
</evidence>
<comment type="catalytic activity">
    <reaction evidence="1">
        <text>[protein]-peptidylproline (omega=180) = [protein]-peptidylproline (omega=0)</text>
        <dbReference type="Rhea" id="RHEA:16237"/>
        <dbReference type="Rhea" id="RHEA-COMP:10747"/>
        <dbReference type="Rhea" id="RHEA-COMP:10748"/>
        <dbReference type="ChEBI" id="CHEBI:83833"/>
        <dbReference type="ChEBI" id="CHEBI:83834"/>
        <dbReference type="EC" id="5.2.1.8"/>
    </reaction>
</comment>
<evidence type="ECO:0000313" key="9">
    <source>
        <dbReference type="Proteomes" id="UP000676649"/>
    </source>
</evidence>
<dbReference type="SUPFAM" id="SSF54534">
    <property type="entry name" value="FKBP-like"/>
    <property type="match status" value="1"/>
</dbReference>
<gene>
    <name evidence="8" type="ORF">KEF85_03640</name>
</gene>
<dbReference type="Pfam" id="PF13616">
    <property type="entry name" value="Rotamase_3"/>
    <property type="match status" value="1"/>
</dbReference>
<feature type="region of interest" description="Disordered" evidence="6">
    <location>
        <begin position="283"/>
        <end position="311"/>
    </location>
</feature>
<sequence length="311" mass="34103">MKLKLIPLLLASATMLPGCFEDKTNDAEGIPPAPAVTKENAAAAVNGVYIGKTTLETLEKELAQRSQGQTLPKEQLLEELIQRELLIQQAKQKHLDKTPELVERLNTVKNSLLSQAAIQDYLKTNPITDEDVKKEYDSKMANLGAEYKARHILVKTEDEAKKLIAELEKGADFTALAKKHSIDPMGSEGGDLGWFTADRMVAPFSEAVVALENGKFTKQPVQTQFGWHVILREDSRALTPPPLEAVKEQIRSLLQREKVQAFIENLRKTAQVEILLPPAVEAKPEAEAKPAEEAAPAAAPAPAPAEEKPAK</sequence>
<dbReference type="Gene3D" id="3.10.50.40">
    <property type="match status" value="1"/>
</dbReference>
<dbReference type="InterPro" id="IPR027304">
    <property type="entry name" value="Trigger_fact/SurA_dom_sf"/>
</dbReference>
<dbReference type="AlphaFoldDB" id="A0A975RAQ3"/>
<dbReference type="PANTHER" id="PTHR47245">
    <property type="entry name" value="PEPTIDYLPROLYL ISOMERASE"/>
    <property type="match status" value="1"/>
</dbReference>